<evidence type="ECO:0008006" key="3">
    <source>
        <dbReference type="Google" id="ProtNLM"/>
    </source>
</evidence>
<keyword evidence="2" id="KW-1185">Reference proteome</keyword>
<proteinExistence type="predicted"/>
<protein>
    <recommendedName>
        <fullName evidence="3">Thioesterase domain-containing protein</fullName>
    </recommendedName>
</protein>
<evidence type="ECO:0000313" key="1">
    <source>
        <dbReference type="EMBL" id="GAA5084214.1"/>
    </source>
</evidence>
<dbReference type="RefSeq" id="WP_345199948.1">
    <property type="nucleotide sequence ID" value="NZ_BAABHX010000001.1"/>
</dbReference>
<dbReference type="InterPro" id="IPR029058">
    <property type="entry name" value="AB_hydrolase_fold"/>
</dbReference>
<gene>
    <name evidence="1" type="ORF">GCM10023210_03810</name>
</gene>
<name>A0ABP9LRZ5_9FLAO</name>
<sequence>MMAPKGSSDSQPPAMTLGGMMDYYANGGRGSTADVLKFLGQEDMLGNFYNLAIFGASGGGNAKTMGETQAYKDIMAYLAEPETEYFKGIDFSQFGSGKNNPFVFMIGGADLAFGLMGKSDTTLSIENTLKKNGINVSSYNHDYFGSNSDVTQGFANYIAAQYSILKSDVILYGYSRGGVEVMKVARLLEKRSIPIKLMILVDAANGPHSDKVNRVISGNVENLITIRPMVDLIF</sequence>
<reference evidence="2" key="1">
    <citation type="journal article" date="2019" name="Int. J. Syst. Evol. Microbiol.">
        <title>The Global Catalogue of Microorganisms (GCM) 10K type strain sequencing project: providing services to taxonomists for standard genome sequencing and annotation.</title>
        <authorList>
            <consortium name="The Broad Institute Genomics Platform"/>
            <consortium name="The Broad Institute Genome Sequencing Center for Infectious Disease"/>
            <person name="Wu L."/>
            <person name="Ma J."/>
        </authorList>
    </citation>
    <scope>NUCLEOTIDE SEQUENCE [LARGE SCALE GENOMIC DNA]</scope>
    <source>
        <strain evidence="2">JCM 18019</strain>
    </source>
</reference>
<evidence type="ECO:0000313" key="2">
    <source>
        <dbReference type="Proteomes" id="UP001500353"/>
    </source>
</evidence>
<dbReference type="Proteomes" id="UP001500353">
    <property type="component" value="Unassembled WGS sequence"/>
</dbReference>
<dbReference type="EMBL" id="BAABHX010000001">
    <property type="protein sequence ID" value="GAA5084214.1"/>
    <property type="molecule type" value="Genomic_DNA"/>
</dbReference>
<comment type="caution">
    <text evidence="1">The sequence shown here is derived from an EMBL/GenBank/DDBJ whole genome shotgun (WGS) entry which is preliminary data.</text>
</comment>
<dbReference type="Gene3D" id="3.40.50.1820">
    <property type="entry name" value="alpha/beta hydrolase"/>
    <property type="match status" value="1"/>
</dbReference>
<accession>A0ABP9LRZ5</accession>
<organism evidence="1 2">
    <name type="scientific">Chryseobacterium ginsengisoli</name>
    <dbReference type="NCBI Taxonomy" id="363853"/>
    <lineage>
        <taxon>Bacteria</taxon>
        <taxon>Pseudomonadati</taxon>
        <taxon>Bacteroidota</taxon>
        <taxon>Flavobacteriia</taxon>
        <taxon>Flavobacteriales</taxon>
        <taxon>Weeksellaceae</taxon>
        <taxon>Chryseobacterium group</taxon>
        <taxon>Chryseobacterium</taxon>
    </lineage>
</organism>
<dbReference type="SUPFAM" id="SSF53474">
    <property type="entry name" value="alpha/beta-Hydrolases"/>
    <property type="match status" value="1"/>
</dbReference>